<sequence length="182" mass="20096">PSTDLPQGAVPIEHQVVQSPLNEVLPSTDLPQGAVPLEHQVVQSPLNQVLPSTDLPQGAVPIKHQVVQSPFNEVLPSTDLPQGAVPIKYQDVNCTSLDKIIFESELETVKGVVRILDDGKKNYLRKQSHSLEPFEIVFKHHFDDLLGKLQRLKKTAAELNHFNGACDISELINQLMLMCSLA</sequence>
<evidence type="ECO:0000313" key="2">
    <source>
        <dbReference type="Proteomes" id="UP000265520"/>
    </source>
</evidence>
<keyword evidence="2" id="KW-1185">Reference proteome</keyword>
<proteinExistence type="predicted"/>
<reference evidence="1 2" key="1">
    <citation type="journal article" date="2018" name="Front. Plant Sci.">
        <title>Red Clover (Trifolium pratense) and Zigzag Clover (T. medium) - A Picture of Genomic Similarities and Differences.</title>
        <authorList>
            <person name="Dluhosova J."/>
            <person name="Istvanek J."/>
            <person name="Nedelnik J."/>
            <person name="Repkova J."/>
        </authorList>
    </citation>
    <scope>NUCLEOTIDE SEQUENCE [LARGE SCALE GENOMIC DNA]</scope>
    <source>
        <strain evidence="2">cv. 10/8</strain>
        <tissue evidence="1">Leaf</tissue>
    </source>
</reference>
<organism evidence="1 2">
    <name type="scientific">Trifolium medium</name>
    <dbReference type="NCBI Taxonomy" id="97028"/>
    <lineage>
        <taxon>Eukaryota</taxon>
        <taxon>Viridiplantae</taxon>
        <taxon>Streptophyta</taxon>
        <taxon>Embryophyta</taxon>
        <taxon>Tracheophyta</taxon>
        <taxon>Spermatophyta</taxon>
        <taxon>Magnoliopsida</taxon>
        <taxon>eudicotyledons</taxon>
        <taxon>Gunneridae</taxon>
        <taxon>Pentapetalae</taxon>
        <taxon>rosids</taxon>
        <taxon>fabids</taxon>
        <taxon>Fabales</taxon>
        <taxon>Fabaceae</taxon>
        <taxon>Papilionoideae</taxon>
        <taxon>50 kb inversion clade</taxon>
        <taxon>NPAAA clade</taxon>
        <taxon>Hologalegina</taxon>
        <taxon>IRL clade</taxon>
        <taxon>Trifolieae</taxon>
        <taxon>Trifolium</taxon>
    </lineage>
</organism>
<dbReference type="EMBL" id="LXQA010036032">
    <property type="protein sequence ID" value="MCH97831.1"/>
    <property type="molecule type" value="Genomic_DNA"/>
</dbReference>
<evidence type="ECO:0000313" key="1">
    <source>
        <dbReference type="EMBL" id="MCH97831.1"/>
    </source>
</evidence>
<protein>
    <submittedName>
        <fullName evidence="1">Uncharacterized protein</fullName>
    </submittedName>
</protein>
<dbReference type="AlphaFoldDB" id="A0A392NE58"/>
<accession>A0A392NE58</accession>
<name>A0A392NE58_9FABA</name>
<comment type="caution">
    <text evidence="1">The sequence shown here is derived from an EMBL/GenBank/DDBJ whole genome shotgun (WGS) entry which is preliminary data.</text>
</comment>
<dbReference type="Proteomes" id="UP000265520">
    <property type="component" value="Unassembled WGS sequence"/>
</dbReference>
<gene>
    <name evidence="1" type="ORF">A2U01_0018827</name>
</gene>
<feature type="non-terminal residue" evidence="1">
    <location>
        <position position="1"/>
    </location>
</feature>